<proteinExistence type="predicted"/>
<comment type="caution">
    <text evidence="2">The sequence shown here is derived from an EMBL/GenBank/DDBJ whole genome shotgun (WGS) entry which is preliminary data.</text>
</comment>
<sequence>MSTCSEPTSAKKRKRRGNDLSALRLPAVDEEGDNDNGANSQGSSAVTPTYNLRSRVKRLPKLQPNQTT</sequence>
<reference evidence="2" key="1">
    <citation type="submission" date="2021-02" db="EMBL/GenBank/DDBJ databases">
        <authorList>
            <person name="Nowell W R."/>
        </authorList>
    </citation>
    <scope>NUCLEOTIDE SEQUENCE</scope>
</reference>
<organism evidence="2 3">
    <name type="scientific">Adineta steineri</name>
    <dbReference type="NCBI Taxonomy" id="433720"/>
    <lineage>
        <taxon>Eukaryota</taxon>
        <taxon>Metazoa</taxon>
        <taxon>Spiralia</taxon>
        <taxon>Gnathifera</taxon>
        <taxon>Rotifera</taxon>
        <taxon>Eurotatoria</taxon>
        <taxon>Bdelloidea</taxon>
        <taxon>Adinetida</taxon>
        <taxon>Adinetidae</taxon>
        <taxon>Adineta</taxon>
    </lineage>
</organism>
<dbReference type="AlphaFoldDB" id="A0A814DB36"/>
<evidence type="ECO:0000313" key="3">
    <source>
        <dbReference type="Proteomes" id="UP000663891"/>
    </source>
</evidence>
<dbReference type="EMBL" id="CAJNON010000092">
    <property type="protein sequence ID" value="CAF0951931.1"/>
    <property type="molecule type" value="Genomic_DNA"/>
</dbReference>
<feature type="region of interest" description="Disordered" evidence="1">
    <location>
        <begin position="1"/>
        <end position="68"/>
    </location>
</feature>
<dbReference type="Proteomes" id="UP000663891">
    <property type="component" value="Unassembled WGS sequence"/>
</dbReference>
<evidence type="ECO:0000256" key="1">
    <source>
        <dbReference type="SAM" id="MobiDB-lite"/>
    </source>
</evidence>
<protein>
    <submittedName>
        <fullName evidence="2">Uncharacterized protein</fullName>
    </submittedName>
</protein>
<evidence type="ECO:0000313" key="2">
    <source>
        <dbReference type="EMBL" id="CAF0951931.1"/>
    </source>
</evidence>
<name>A0A814DB36_9BILA</name>
<accession>A0A814DB36</accession>
<gene>
    <name evidence="2" type="ORF">VCS650_LOCUS12118</name>
</gene>
<feature type="compositionally biased region" description="Polar residues" evidence="1">
    <location>
        <begin position="36"/>
        <end position="52"/>
    </location>
</feature>